<dbReference type="EMBL" id="DTGT01000395">
    <property type="protein sequence ID" value="HGH62023.1"/>
    <property type="molecule type" value="Genomic_DNA"/>
</dbReference>
<accession>A0A7C4ATF6</accession>
<evidence type="ECO:0000313" key="1">
    <source>
        <dbReference type="EMBL" id="HGH62023.1"/>
    </source>
</evidence>
<name>A0A7C4ATF6_9BACT</name>
<reference evidence="1" key="1">
    <citation type="journal article" date="2020" name="mSystems">
        <title>Genome- and Community-Level Interaction Insights into Carbon Utilization and Element Cycling Functions of Hydrothermarchaeota in Hydrothermal Sediment.</title>
        <authorList>
            <person name="Zhou Z."/>
            <person name="Liu Y."/>
            <person name="Xu W."/>
            <person name="Pan J."/>
            <person name="Luo Z.H."/>
            <person name="Li M."/>
        </authorList>
    </citation>
    <scope>NUCLEOTIDE SEQUENCE [LARGE SCALE GENOMIC DNA]</scope>
    <source>
        <strain evidence="1">SpSt-769</strain>
    </source>
</reference>
<sequence>MKLYQESVSSSLEALDVDIVIHVGLETHPEIFLEDGVAKPDRHFLIGLIQLCTVSVEEKDSAVVTFSPNKTVVIETMGQQHTIESGIVIFRTTKGKVGCISCHDPAAARKIMRDALRRFTGAIRLDIP</sequence>
<gene>
    <name evidence="1" type="ORF">ENV54_12085</name>
</gene>
<dbReference type="AlphaFoldDB" id="A0A7C4ATF6"/>
<protein>
    <submittedName>
        <fullName evidence="1">Uncharacterized protein</fullName>
    </submittedName>
</protein>
<comment type="caution">
    <text evidence="1">The sequence shown here is derived from an EMBL/GenBank/DDBJ whole genome shotgun (WGS) entry which is preliminary data.</text>
</comment>
<organism evidence="1">
    <name type="scientific">Desulfomonile tiedjei</name>
    <dbReference type="NCBI Taxonomy" id="2358"/>
    <lineage>
        <taxon>Bacteria</taxon>
        <taxon>Pseudomonadati</taxon>
        <taxon>Thermodesulfobacteriota</taxon>
        <taxon>Desulfomonilia</taxon>
        <taxon>Desulfomonilales</taxon>
        <taxon>Desulfomonilaceae</taxon>
        <taxon>Desulfomonile</taxon>
    </lineage>
</organism>
<proteinExistence type="predicted"/>